<name>A0AAN9QL85_CANGL</name>
<organism evidence="3 4">
    <name type="scientific">Canavalia gladiata</name>
    <name type="common">Sword bean</name>
    <name type="synonym">Dolichos gladiatus</name>
    <dbReference type="NCBI Taxonomy" id="3824"/>
    <lineage>
        <taxon>Eukaryota</taxon>
        <taxon>Viridiplantae</taxon>
        <taxon>Streptophyta</taxon>
        <taxon>Embryophyta</taxon>
        <taxon>Tracheophyta</taxon>
        <taxon>Spermatophyta</taxon>
        <taxon>Magnoliopsida</taxon>
        <taxon>eudicotyledons</taxon>
        <taxon>Gunneridae</taxon>
        <taxon>Pentapetalae</taxon>
        <taxon>rosids</taxon>
        <taxon>fabids</taxon>
        <taxon>Fabales</taxon>
        <taxon>Fabaceae</taxon>
        <taxon>Papilionoideae</taxon>
        <taxon>50 kb inversion clade</taxon>
        <taxon>NPAAA clade</taxon>
        <taxon>indigoferoid/millettioid clade</taxon>
        <taxon>Phaseoleae</taxon>
        <taxon>Canavalia</taxon>
    </lineage>
</organism>
<dbReference type="EMBL" id="JAYMYQ010000004">
    <property type="protein sequence ID" value="KAK7339709.1"/>
    <property type="molecule type" value="Genomic_DNA"/>
</dbReference>
<evidence type="ECO:0000256" key="1">
    <source>
        <dbReference type="SAM" id="MobiDB-lite"/>
    </source>
</evidence>
<protein>
    <submittedName>
        <fullName evidence="3">Uncharacterized protein</fullName>
    </submittedName>
</protein>
<reference evidence="3 4" key="1">
    <citation type="submission" date="2024-01" db="EMBL/GenBank/DDBJ databases">
        <title>The genomes of 5 underutilized Papilionoideae crops provide insights into root nodulation and disease resistanc.</title>
        <authorList>
            <person name="Jiang F."/>
        </authorList>
    </citation>
    <scope>NUCLEOTIDE SEQUENCE [LARGE SCALE GENOMIC DNA]</scope>
    <source>
        <strain evidence="3">LVBAO_FW01</strain>
        <tissue evidence="3">Leaves</tissue>
    </source>
</reference>
<accession>A0AAN9QL85</accession>
<feature type="region of interest" description="Disordered" evidence="1">
    <location>
        <begin position="72"/>
        <end position="96"/>
    </location>
</feature>
<proteinExistence type="predicted"/>
<evidence type="ECO:0000313" key="4">
    <source>
        <dbReference type="Proteomes" id="UP001367508"/>
    </source>
</evidence>
<sequence>MTLGYSSASLFLSNYALLLIAIESHTIEITKGFSAIMVNLDTQSVRYRKNSFPPDLSKFKEGTLVNVAAGWEEDGNDSSAGDKDDSNKDTQFPFTA</sequence>
<feature type="chain" id="PRO_5042994548" evidence="2">
    <location>
        <begin position="27"/>
        <end position="96"/>
    </location>
</feature>
<keyword evidence="2" id="KW-0732">Signal</keyword>
<dbReference type="Proteomes" id="UP001367508">
    <property type="component" value="Unassembled WGS sequence"/>
</dbReference>
<gene>
    <name evidence="3" type="ORF">VNO77_20390</name>
</gene>
<evidence type="ECO:0000256" key="2">
    <source>
        <dbReference type="SAM" id="SignalP"/>
    </source>
</evidence>
<comment type="caution">
    <text evidence="3">The sequence shown here is derived from an EMBL/GenBank/DDBJ whole genome shotgun (WGS) entry which is preliminary data.</text>
</comment>
<dbReference type="AlphaFoldDB" id="A0AAN9QL85"/>
<evidence type="ECO:0000313" key="3">
    <source>
        <dbReference type="EMBL" id="KAK7339709.1"/>
    </source>
</evidence>
<feature type="signal peptide" evidence="2">
    <location>
        <begin position="1"/>
        <end position="26"/>
    </location>
</feature>
<keyword evidence="4" id="KW-1185">Reference proteome</keyword>